<evidence type="ECO:0000313" key="3">
    <source>
        <dbReference type="Proteomes" id="UP000298170"/>
    </source>
</evidence>
<accession>A0A4R9AC41</accession>
<evidence type="ECO:0000256" key="1">
    <source>
        <dbReference type="SAM" id="Phobius"/>
    </source>
</evidence>
<dbReference type="EMBL" id="SOHJ01000015">
    <property type="protein sequence ID" value="TFD56748.1"/>
    <property type="molecule type" value="Genomic_DNA"/>
</dbReference>
<organism evidence="2 3">
    <name type="scientific">Cryobacterium suzukii</name>
    <dbReference type="NCBI Taxonomy" id="1259198"/>
    <lineage>
        <taxon>Bacteria</taxon>
        <taxon>Bacillati</taxon>
        <taxon>Actinomycetota</taxon>
        <taxon>Actinomycetes</taxon>
        <taxon>Micrococcales</taxon>
        <taxon>Microbacteriaceae</taxon>
        <taxon>Cryobacterium</taxon>
    </lineage>
</organism>
<dbReference type="Proteomes" id="UP000298170">
    <property type="component" value="Unassembled WGS sequence"/>
</dbReference>
<feature type="transmembrane region" description="Helical" evidence="1">
    <location>
        <begin position="91"/>
        <end position="115"/>
    </location>
</feature>
<dbReference type="OrthoDB" id="5074707at2"/>
<gene>
    <name evidence="2" type="ORF">E3T39_15540</name>
</gene>
<proteinExistence type="predicted"/>
<name>A0A4R9AC41_9MICO</name>
<evidence type="ECO:0000313" key="2">
    <source>
        <dbReference type="EMBL" id="TFD56748.1"/>
    </source>
</evidence>
<keyword evidence="3" id="KW-1185">Reference proteome</keyword>
<keyword evidence="1" id="KW-0472">Membrane</keyword>
<reference evidence="2 3" key="1">
    <citation type="submission" date="2019-03" db="EMBL/GenBank/DDBJ databases">
        <title>Genomics of glacier-inhabiting Cryobacterium strains.</title>
        <authorList>
            <person name="Liu Q."/>
            <person name="Xin Y.-H."/>
        </authorList>
    </citation>
    <scope>NUCLEOTIDE SEQUENCE [LARGE SCALE GENOMIC DNA]</scope>
    <source>
        <strain evidence="2 3">Sr39</strain>
    </source>
</reference>
<dbReference type="AlphaFoldDB" id="A0A4R9AC41"/>
<protein>
    <submittedName>
        <fullName evidence="2">Uncharacterized protein</fullName>
    </submittedName>
</protein>
<sequence length="276" mass="29392">MTSDTDHRLVTQYLRQFDAAAGSLSNARRAVLREEIANHLRELVQPDLSDADASAALSSFGSPADILGQELDVLPPLGASQRRQRRVRRTVAIVVSAVAAAILLIVLLPLLFVVAPVPVAGPDGEVTSVVNANPQGPARVTVGTGYFEYQAAIEAIEDPLPAGAVYPAGVPEDLDSGTSSTGVMQSGAGYVVAQYTWLCAWESEYLTAMAQEDAERQVAAEAMLTTWSTSEFYMTTDPNRDWVASVLEPVRFGDSSGVVRDQPQSCSQAGIINVRG</sequence>
<comment type="caution">
    <text evidence="2">The sequence shown here is derived from an EMBL/GenBank/DDBJ whole genome shotgun (WGS) entry which is preliminary data.</text>
</comment>
<keyword evidence="1" id="KW-0812">Transmembrane</keyword>
<keyword evidence="1" id="KW-1133">Transmembrane helix</keyword>
<dbReference type="RefSeq" id="WP_134516805.1">
    <property type="nucleotide sequence ID" value="NZ_SOHJ01000015.1"/>
</dbReference>